<dbReference type="AlphaFoldDB" id="A0A0B5F7E5"/>
<organism evidence="2 3">
    <name type="scientific">Streptomyces albus (strain ATCC 21838 / DSM 41398 / FERM P-419 / JCM 4703 / NBRC 107858)</name>
    <dbReference type="NCBI Taxonomy" id="1081613"/>
    <lineage>
        <taxon>Bacteria</taxon>
        <taxon>Bacillati</taxon>
        <taxon>Actinomycetota</taxon>
        <taxon>Actinomycetes</taxon>
        <taxon>Kitasatosporales</taxon>
        <taxon>Streptomycetaceae</taxon>
        <taxon>Streptomyces</taxon>
    </lineage>
</organism>
<accession>A0A0B5F7E5</accession>
<sequence>MADQHDVPQGRGRAGRRCSAGGSGGGVRAGAHGVPPGFRAR</sequence>
<dbReference type="Proteomes" id="UP000031523">
    <property type="component" value="Chromosome"/>
</dbReference>
<evidence type="ECO:0000313" key="3">
    <source>
        <dbReference type="Proteomes" id="UP000031523"/>
    </source>
</evidence>
<name>A0A0B5F7E5_STRA4</name>
<reference evidence="2 3" key="1">
    <citation type="submission" date="2015-01" db="EMBL/GenBank/DDBJ databases">
        <title>Enhanced salinomycin production by adjusting the supply of polyketide extender units in Streptomyce albus DSM 41398.</title>
        <authorList>
            <person name="Lu C."/>
        </authorList>
    </citation>
    <scope>NUCLEOTIDE SEQUENCE [LARGE SCALE GENOMIC DNA]</scope>
    <source>
        <strain evidence="3">ATCC 21838 / DSM 41398 / FERM P-419 / JCM 4703 / NBRC 107858</strain>
    </source>
</reference>
<dbReference type="EMBL" id="CP010519">
    <property type="protein sequence ID" value="AJE86781.1"/>
    <property type="molecule type" value="Genomic_DNA"/>
</dbReference>
<dbReference type="KEGG" id="sals:SLNWT_6405"/>
<feature type="region of interest" description="Disordered" evidence="1">
    <location>
        <begin position="1"/>
        <end position="41"/>
    </location>
</feature>
<evidence type="ECO:0000256" key="1">
    <source>
        <dbReference type="SAM" id="MobiDB-lite"/>
    </source>
</evidence>
<feature type="compositionally biased region" description="Low complexity" evidence="1">
    <location>
        <begin position="29"/>
        <end position="41"/>
    </location>
</feature>
<protein>
    <submittedName>
        <fullName evidence="2">Uncharacterized protein</fullName>
    </submittedName>
</protein>
<gene>
    <name evidence="2" type="ORF">SLNWT_6405</name>
</gene>
<proteinExistence type="predicted"/>
<evidence type="ECO:0000313" key="2">
    <source>
        <dbReference type="EMBL" id="AJE86781.1"/>
    </source>
</evidence>
<keyword evidence="3" id="KW-1185">Reference proteome</keyword>